<keyword evidence="3" id="KW-1185">Reference proteome</keyword>
<dbReference type="STRING" id="252514.A3224_12660"/>
<reference evidence="3" key="1">
    <citation type="submission" date="2016-03" db="EMBL/GenBank/DDBJ databases">
        <authorList>
            <person name="Lee Y.-S."/>
            <person name="Choi Y.-L."/>
        </authorList>
    </citation>
    <scope>NUCLEOTIDE SEQUENCE [LARGE SCALE GENOMIC DNA]</scope>
    <source>
        <strain evidence="3">DAU221</strain>
    </source>
</reference>
<evidence type="ECO:0000313" key="3">
    <source>
        <dbReference type="Proteomes" id="UP000076077"/>
    </source>
</evidence>
<dbReference type="GO" id="GO:0005886">
    <property type="term" value="C:plasma membrane"/>
    <property type="evidence" value="ECO:0007669"/>
    <property type="project" value="TreeGrafter"/>
</dbReference>
<protein>
    <submittedName>
        <fullName evidence="2">Hemerythrin HHE cation-binding protein</fullName>
    </submittedName>
</protein>
<dbReference type="EMBL" id="CP014864">
    <property type="protein sequence ID" value="AMX04234.1"/>
    <property type="molecule type" value="Genomic_DNA"/>
</dbReference>
<gene>
    <name evidence="2" type="ORF">A3224_12660</name>
</gene>
<name>A0A143HR58_MICTH</name>
<accession>A0A143HR58</accession>
<dbReference type="Pfam" id="PF01814">
    <property type="entry name" value="Hemerythrin"/>
    <property type="match status" value="1"/>
</dbReference>
<dbReference type="PANTHER" id="PTHR39966:SF1">
    <property type="entry name" value="HEMERYTHRIN-LIKE DOMAIN-CONTAINING PROTEIN"/>
    <property type="match status" value="1"/>
</dbReference>
<dbReference type="GeneID" id="76608895"/>
<dbReference type="KEGG" id="mthd:A3224_12660"/>
<organism evidence="2 3">
    <name type="scientific">Microbulbifer thermotolerans</name>
    <dbReference type="NCBI Taxonomy" id="252514"/>
    <lineage>
        <taxon>Bacteria</taxon>
        <taxon>Pseudomonadati</taxon>
        <taxon>Pseudomonadota</taxon>
        <taxon>Gammaproteobacteria</taxon>
        <taxon>Cellvibrionales</taxon>
        <taxon>Microbulbiferaceae</taxon>
        <taxon>Microbulbifer</taxon>
    </lineage>
</organism>
<dbReference type="AlphaFoldDB" id="A0A143HR58"/>
<dbReference type="Gene3D" id="1.20.120.520">
    <property type="entry name" value="nmb1532 protein domain like"/>
    <property type="match status" value="1"/>
</dbReference>
<evidence type="ECO:0000259" key="1">
    <source>
        <dbReference type="Pfam" id="PF01814"/>
    </source>
</evidence>
<dbReference type="PANTHER" id="PTHR39966">
    <property type="entry name" value="BLL2471 PROTEIN-RELATED"/>
    <property type="match status" value="1"/>
</dbReference>
<dbReference type="OrthoDB" id="7349010at2"/>
<dbReference type="InterPro" id="IPR012312">
    <property type="entry name" value="Hemerythrin-like"/>
</dbReference>
<dbReference type="Proteomes" id="UP000076077">
    <property type="component" value="Chromosome"/>
</dbReference>
<feature type="domain" description="Hemerythrin-like" evidence="1">
    <location>
        <begin position="4"/>
        <end position="140"/>
    </location>
</feature>
<proteinExistence type="predicted"/>
<dbReference type="RefSeq" id="WP_067157969.1">
    <property type="nucleotide sequence ID" value="NZ_CP014864.1"/>
</dbReference>
<sequence length="190" mass="22069">MNTIYRQLCLDHKHLQQLLDTFESLLHSLDDRERDPATLGLILDALDYISVYPDKWHHPVEDVVFQQLLTKPIPCREAVIATSQEHQHIAACTRQMSSLFYAIANDSAVERSKLINTALDYLNLQRDHMRWENEIVYPLIEQYLTEADWQEIHANLKQNSNPVFHAGIKKTYDMLHQYLTTSDQPAAALT</sequence>
<evidence type="ECO:0000313" key="2">
    <source>
        <dbReference type="EMBL" id="AMX04234.1"/>
    </source>
</evidence>